<evidence type="ECO:0000313" key="2">
    <source>
        <dbReference type="Proteomes" id="UP000008311"/>
    </source>
</evidence>
<dbReference type="Proteomes" id="UP000008311">
    <property type="component" value="Unassembled WGS sequence"/>
</dbReference>
<evidence type="ECO:0000313" key="1">
    <source>
        <dbReference type="EMBL" id="EEF31853.1"/>
    </source>
</evidence>
<dbReference type="EMBL" id="EQ974214">
    <property type="protein sequence ID" value="EEF31853.1"/>
    <property type="molecule type" value="Genomic_DNA"/>
</dbReference>
<accession>B9SX02</accession>
<organism evidence="1 2">
    <name type="scientific">Ricinus communis</name>
    <name type="common">Castor bean</name>
    <dbReference type="NCBI Taxonomy" id="3988"/>
    <lineage>
        <taxon>Eukaryota</taxon>
        <taxon>Viridiplantae</taxon>
        <taxon>Streptophyta</taxon>
        <taxon>Embryophyta</taxon>
        <taxon>Tracheophyta</taxon>
        <taxon>Spermatophyta</taxon>
        <taxon>Magnoliopsida</taxon>
        <taxon>eudicotyledons</taxon>
        <taxon>Gunneridae</taxon>
        <taxon>Pentapetalae</taxon>
        <taxon>rosids</taxon>
        <taxon>fabids</taxon>
        <taxon>Malpighiales</taxon>
        <taxon>Euphorbiaceae</taxon>
        <taxon>Acalyphoideae</taxon>
        <taxon>Acalypheae</taxon>
        <taxon>Ricinus</taxon>
    </lineage>
</organism>
<keyword evidence="2" id="KW-1185">Reference proteome</keyword>
<reference evidence="2" key="1">
    <citation type="journal article" date="2010" name="Nat. Biotechnol.">
        <title>Draft genome sequence of the oilseed species Ricinus communis.</title>
        <authorList>
            <person name="Chan A.P."/>
            <person name="Crabtree J."/>
            <person name="Zhao Q."/>
            <person name="Lorenzi H."/>
            <person name="Orvis J."/>
            <person name="Puiu D."/>
            <person name="Melake-Berhan A."/>
            <person name="Jones K.M."/>
            <person name="Redman J."/>
            <person name="Chen G."/>
            <person name="Cahoon E.B."/>
            <person name="Gedil M."/>
            <person name="Stanke M."/>
            <person name="Haas B.J."/>
            <person name="Wortman J.R."/>
            <person name="Fraser-Liggett C.M."/>
            <person name="Ravel J."/>
            <person name="Rabinowicz P.D."/>
        </authorList>
    </citation>
    <scope>NUCLEOTIDE SEQUENCE [LARGE SCALE GENOMIC DNA]</scope>
    <source>
        <strain evidence="2">cv. Hale</strain>
    </source>
</reference>
<sequence>MPINVPGRQVQSNCLLRTSCQFLSIRRHGLDESERDHTVTITPPDFEPYTLTFPGPTVTVTITITITVTAAPVHHYPTSQTYSYTSQMSITQLLHLHRLLILLADI</sequence>
<name>B9SX02_RICCO</name>
<protein>
    <submittedName>
        <fullName evidence="1">Uncharacterized protein</fullName>
    </submittedName>
</protein>
<dbReference type="InParanoid" id="B9SX02"/>
<dbReference type="AlphaFoldDB" id="B9SX02"/>
<gene>
    <name evidence="1" type="ORF">RCOM_1258650</name>
</gene>
<proteinExistence type="predicted"/>